<organism evidence="12 13">
    <name type="scientific">Subtercola boreus</name>
    <dbReference type="NCBI Taxonomy" id="120213"/>
    <lineage>
        <taxon>Bacteria</taxon>
        <taxon>Bacillati</taxon>
        <taxon>Actinomycetota</taxon>
        <taxon>Actinomycetes</taxon>
        <taxon>Micrococcales</taxon>
        <taxon>Microbacteriaceae</taxon>
        <taxon>Subtercola</taxon>
    </lineage>
</organism>
<comment type="catalytic activity">
    <reaction evidence="1 8 10">
        <text>Release of N-terminal proline from a peptide.</text>
        <dbReference type="EC" id="3.4.11.5"/>
    </reaction>
</comment>
<evidence type="ECO:0000256" key="10">
    <source>
        <dbReference type="RuleBase" id="RU003421"/>
    </source>
</evidence>
<keyword evidence="5 8" id="KW-0963">Cytoplasm</keyword>
<dbReference type="PIRSF" id="PIRSF006431">
    <property type="entry name" value="Pept_S33"/>
    <property type="match status" value="1"/>
</dbReference>
<feature type="active site" description="Nucleophile" evidence="9">
    <location>
        <position position="118"/>
    </location>
</feature>
<evidence type="ECO:0000256" key="2">
    <source>
        <dbReference type="ARBA" id="ARBA00004496"/>
    </source>
</evidence>
<dbReference type="EC" id="3.4.11.5" evidence="8 10"/>
<dbReference type="Gene3D" id="3.40.50.1820">
    <property type="entry name" value="alpha/beta hydrolase"/>
    <property type="match status" value="1"/>
</dbReference>
<reference evidence="12 13" key="1">
    <citation type="submission" date="2017-04" db="EMBL/GenBank/DDBJ databases">
        <title>Comparative genome analysis of Subtercola boreus.</title>
        <authorList>
            <person name="Cho Y.-J."/>
            <person name="Cho A."/>
            <person name="Kim O.-S."/>
            <person name="Lee J.-I."/>
        </authorList>
    </citation>
    <scope>NUCLEOTIDE SEQUENCE [LARGE SCALE GENOMIC DNA]</scope>
    <source>
        <strain evidence="12 13">K300</strain>
    </source>
</reference>
<gene>
    <name evidence="12" type="ORF">B7R54_16085</name>
</gene>
<evidence type="ECO:0000256" key="7">
    <source>
        <dbReference type="ARBA" id="ARBA00022801"/>
    </source>
</evidence>
<name>A0A3E0VKY8_9MICO</name>
<feature type="domain" description="AB hydrolase-1" evidence="11">
    <location>
        <begin position="38"/>
        <end position="307"/>
    </location>
</feature>
<protein>
    <recommendedName>
        <fullName evidence="8 10">Proline iminopeptidase</fullName>
        <shortName evidence="8">PIP</shortName>
        <ecNumber evidence="8 10">3.4.11.5</ecNumber>
    </recommendedName>
    <alternativeName>
        <fullName evidence="8">Prolyl aminopeptidase</fullName>
    </alternativeName>
</protein>
<sequence>MAALRTLYPEIEPDEIGFLPVGDDQELYWETSGNPDGKPVVFLHGGPGGGTSPAHRRLFDPAKYRIVLFDQRGCGQSIPHASTSPDHLASNTTWHLVEDIEKLRSHLGIDRWMVFGGSWGSTLGLAYAQTHPERVTELVLRGIFTLRKLELDWFYEGGARMIVPDLWEQFVAPVAASPLVPDDRGHLIRAYHRLLNDPDPRVHVPAAVAWSTWEASTITLLPRAELVARFAEPSYALAFARIENHYFLNGGWLDEGQLIADAGRLAGIPGAIIQGRYDLCTPAVTAWDLHEAWPEASFTLVPDAGHAFDEPGILDALLEATDRFAA</sequence>
<evidence type="ECO:0000256" key="6">
    <source>
        <dbReference type="ARBA" id="ARBA00022670"/>
    </source>
</evidence>
<feature type="active site" description="Proton donor" evidence="9">
    <location>
        <position position="306"/>
    </location>
</feature>
<evidence type="ECO:0000256" key="8">
    <source>
        <dbReference type="PIRNR" id="PIRNR006431"/>
    </source>
</evidence>
<dbReference type="NCBIfam" id="TIGR01249">
    <property type="entry name" value="pro_imino_pep_1"/>
    <property type="match status" value="1"/>
</dbReference>
<dbReference type="EMBL" id="NBWZ01000001">
    <property type="protein sequence ID" value="RFA10556.1"/>
    <property type="molecule type" value="Genomic_DNA"/>
</dbReference>
<comment type="caution">
    <text evidence="12">The sequence shown here is derived from an EMBL/GenBank/DDBJ whole genome shotgun (WGS) entry which is preliminary data.</text>
</comment>
<keyword evidence="13" id="KW-1185">Reference proteome</keyword>
<dbReference type="AlphaFoldDB" id="A0A3E0VKY8"/>
<keyword evidence="6 8" id="KW-0645">Protease</keyword>
<keyword evidence="4 8" id="KW-0031">Aminopeptidase</keyword>
<evidence type="ECO:0000256" key="1">
    <source>
        <dbReference type="ARBA" id="ARBA00001585"/>
    </source>
</evidence>
<dbReference type="Proteomes" id="UP000256486">
    <property type="component" value="Unassembled WGS sequence"/>
</dbReference>
<feature type="active site" evidence="9">
    <location>
        <position position="278"/>
    </location>
</feature>
<dbReference type="SUPFAM" id="SSF53474">
    <property type="entry name" value="alpha/beta-Hydrolases"/>
    <property type="match status" value="1"/>
</dbReference>
<dbReference type="PANTHER" id="PTHR43722:SF1">
    <property type="entry name" value="PROLINE IMINOPEPTIDASE"/>
    <property type="match status" value="1"/>
</dbReference>
<evidence type="ECO:0000259" key="11">
    <source>
        <dbReference type="Pfam" id="PF00561"/>
    </source>
</evidence>
<evidence type="ECO:0000256" key="9">
    <source>
        <dbReference type="PIRSR" id="PIRSR006431-1"/>
    </source>
</evidence>
<dbReference type="PANTHER" id="PTHR43722">
    <property type="entry name" value="PROLINE IMINOPEPTIDASE"/>
    <property type="match status" value="1"/>
</dbReference>
<dbReference type="PRINTS" id="PR00111">
    <property type="entry name" value="ABHYDROLASE"/>
</dbReference>
<dbReference type="InterPro" id="IPR005944">
    <property type="entry name" value="Pro_iminopeptidase"/>
</dbReference>
<dbReference type="Pfam" id="PF00561">
    <property type="entry name" value="Abhydrolase_1"/>
    <property type="match status" value="1"/>
</dbReference>
<evidence type="ECO:0000313" key="13">
    <source>
        <dbReference type="Proteomes" id="UP000256486"/>
    </source>
</evidence>
<keyword evidence="7 8" id="KW-0378">Hydrolase</keyword>
<evidence type="ECO:0000256" key="5">
    <source>
        <dbReference type="ARBA" id="ARBA00022490"/>
    </source>
</evidence>
<dbReference type="OrthoDB" id="9796770at2"/>
<evidence type="ECO:0000313" key="12">
    <source>
        <dbReference type="EMBL" id="RFA10556.1"/>
    </source>
</evidence>
<accession>A0A3E0VKY8</accession>
<comment type="subcellular location">
    <subcellularLocation>
        <location evidence="2 8">Cytoplasm</location>
    </subcellularLocation>
</comment>
<dbReference type="InterPro" id="IPR002410">
    <property type="entry name" value="Peptidase_S33"/>
</dbReference>
<dbReference type="GO" id="GO:0005737">
    <property type="term" value="C:cytoplasm"/>
    <property type="evidence" value="ECO:0007669"/>
    <property type="project" value="UniProtKB-SubCell"/>
</dbReference>
<evidence type="ECO:0000256" key="3">
    <source>
        <dbReference type="ARBA" id="ARBA00010088"/>
    </source>
</evidence>
<dbReference type="InterPro" id="IPR029058">
    <property type="entry name" value="AB_hydrolase_fold"/>
</dbReference>
<proteinExistence type="inferred from homology"/>
<dbReference type="InterPro" id="IPR000073">
    <property type="entry name" value="AB_hydrolase_1"/>
</dbReference>
<dbReference type="GO" id="GO:0006508">
    <property type="term" value="P:proteolysis"/>
    <property type="evidence" value="ECO:0007669"/>
    <property type="project" value="UniProtKB-KW"/>
</dbReference>
<dbReference type="RefSeq" id="WP_116415929.1">
    <property type="nucleotide sequence ID" value="NZ_NBWZ01000001.1"/>
</dbReference>
<dbReference type="GO" id="GO:0004177">
    <property type="term" value="F:aminopeptidase activity"/>
    <property type="evidence" value="ECO:0007669"/>
    <property type="project" value="UniProtKB-UniRule"/>
</dbReference>
<evidence type="ECO:0000256" key="4">
    <source>
        <dbReference type="ARBA" id="ARBA00022438"/>
    </source>
</evidence>
<dbReference type="PRINTS" id="PR00793">
    <property type="entry name" value="PROAMNOPTASE"/>
</dbReference>
<comment type="similarity">
    <text evidence="3 8 10">Belongs to the peptidase S33 family.</text>
</comment>